<dbReference type="Proteomes" id="UP000664795">
    <property type="component" value="Unassembled WGS sequence"/>
</dbReference>
<dbReference type="Pfam" id="PF19458">
    <property type="entry name" value="DUF5995"/>
    <property type="match status" value="1"/>
</dbReference>
<dbReference type="InterPro" id="IPR011600">
    <property type="entry name" value="Pept_C14_caspase"/>
</dbReference>
<dbReference type="SUPFAM" id="SSF52266">
    <property type="entry name" value="SGNH hydrolase"/>
    <property type="match status" value="1"/>
</dbReference>
<dbReference type="InterPro" id="IPR018713">
    <property type="entry name" value="MPAB/Lcp_cat_dom"/>
</dbReference>
<feature type="region of interest" description="Disordered" evidence="1">
    <location>
        <begin position="1018"/>
        <end position="1048"/>
    </location>
</feature>
<evidence type="ECO:0000259" key="4">
    <source>
        <dbReference type="Pfam" id="PF13472"/>
    </source>
</evidence>
<dbReference type="InterPro" id="IPR013830">
    <property type="entry name" value="SGNH_hydro"/>
</dbReference>
<keyword evidence="6" id="KW-1185">Reference proteome</keyword>
<evidence type="ECO:0000313" key="5">
    <source>
        <dbReference type="EMBL" id="MBO0932406.1"/>
    </source>
</evidence>
<dbReference type="RefSeq" id="WP_207336369.1">
    <property type="nucleotide sequence ID" value="NZ_JAFMYU010000012.1"/>
</dbReference>
<dbReference type="Gene3D" id="3.40.50.1460">
    <property type="match status" value="1"/>
</dbReference>
<dbReference type="PANTHER" id="PTHR37539:SF1">
    <property type="entry name" value="ER-BOUND OXYGENASE MPAB_MPAB'_RUBBER OXYGENASE CATALYTIC DOMAIN-CONTAINING PROTEIN"/>
    <property type="match status" value="1"/>
</dbReference>
<dbReference type="Gene3D" id="3.40.50.1110">
    <property type="entry name" value="SGNH hydrolase"/>
    <property type="match status" value="1"/>
</dbReference>
<dbReference type="Pfam" id="PF09995">
    <property type="entry name" value="MPAB_Lcp_cat"/>
    <property type="match status" value="1"/>
</dbReference>
<organism evidence="5 6">
    <name type="scientific">Fibrella aquatilis</name>
    <dbReference type="NCBI Taxonomy" id="2817059"/>
    <lineage>
        <taxon>Bacteria</taxon>
        <taxon>Pseudomonadati</taxon>
        <taxon>Bacteroidota</taxon>
        <taxon>Cytophagia</taxon>
        <taxon>Cytophagales</taxon>
        <taxon>Spirosomataceae</taxon>
        <taxon>Fibrella</taxon>
    </lineage>
</organism>
<dbReference type="InterPro" id="IPR036514">
    <property type="entry name" value="SGNH_hydro_sf"/>
</dbReference>
<evidence type="ECO:0000259" key="2">
    <source>
        <dbReference type="Pfam" id="PF00656"/>
    </source>
</evidence>
<name>A0A939G985_9BACT</name>
<dbReference type="GO" id="GO:0016788">
    <property type="term" value="F:hydrolase activity, acting on ester bonds"/>
    <property type="evidence" value="ECO:0007669"/>
    <property type="project" value="UniProtKB-ARBA"/>
</dbReference>
<dbReference type="InterPro" id="IPR029030">
    <property type="entry name" value="Caspase-like_dom_sf"/>
</dbReference>
<dbReference type="GO" id="GO:0006508">
    <property type="term" value="P:proteolysis"/>
    <property type="evidence" value="ECO:0007669"/>
    <property type="project" value="InterPro"/>
</dbReference>
<dbReference type="CDD" id="cd00229">
    <property type="entry name" value="SGNH_hydrolase"/>
    <property type="match status" value="1"/>
</dbReference>
<dbReference type="InterPro" id="IPR046037">
    <property type="entry name" value="DUF5995"/>
</dbReference>
<comment type="caution">
    <text evidence="5">The sequence shown here is derived from an EMBL/GenBank/DDBJ whole genome shotgun (WGS) entry which is preliminary data.</text>
</comment>
<proteinExistence type="predicted"/>
<gene>
    <name evidence="5" type="ORF">J2I48_15450</name>
</gene>
<dbReference type="Pfam" id="PF13472">
    <property type="entry name" value="Lipase_GDSL_2"/>
    <property type="match status" value="1"/>
</dbReference>
<dbReference type="InterPro" id="IPR037473">
    <property type="entry name" value="Lcp-like"/>
</dbReference>
<dbReference type="Pfam" id="PF00656">
    <property type="entry name" value="Peptidase_C14"/>
    <property type="match status" value="1"/>
</dbReference>
<dbReference type="PANTHER" id="PTHR37539">
    <property type="entry name" value="SECRETED PROTEIN-RELATED"/>
    <property type="match status" value="1"/>
</dbReference>
<evidence type="ECO:0000259" key="3">
    <source>
        <dbReference type="Pfam" id="PF09995"/>
    </source>
</evidence>
<dbReference type="GO" id="GO:0016491">
    <property type="term" value="F:oxidoreductase activity"/>
    <property type="evidence" value="ECO:0007669"/>
    <property type="project" value="InterPro"/>
</dbReference>
<dbReference type="GO" id="GO:0004197">
    <property type="term" value="F:cysteine-type endopeptidase activity"/>
    <property type="evidence" value="ECO:0007669"/>
    <property type="project" value="InterPro"/>
</dbReference>
<protein>
    <submittedName>
        <fullName evidence="5">DUF2236 domain-containing protein</fullName>
    </submittedName>
</protein>
<reference evidence="5 6" key="1">
    <citation type="submission" date="2021-03" db="EMBL/GenBank/DDBJ databases">
        <title>Fibrella sp. HMF5036 genome sequencing and assembly.</title>
        <authorList>
            <person name="Kang H."/>
            <person name="Kim H."/>
            <person name="Bae S."/>
            <person name="Joh K."/>
        </authorList>
    </citation>
    <scope>NUCLEOTIDE SEQUENCE [LARGE SCALE GENOMIC DNA]</scope>
    <source>
        <strain evidence="5 6">HMF5036</strain>
    </source>
</reference>
<evidence type="ECO:0000313" key="6">
    <source>
        <dbReference type="Proteomes" id="UP000664795"/>
    </source>
</evidence>
<feature type="domain" description="ER-bound oxygenase mpaB/mpaB'/Rubber oxygenase catalytic" evidence="3">
    <location>
        <begin position="1166"/>
        <end position="1373"/>
    </location>
</feature>
<feature type="domain" description="Peptidase C14 caspase" evidence="2">
    <location>
        <begin position="17"/>
        <end position="279"/>
    </location>
</feature>
<evidence type="ECO:0000256" key="1">
    <source>
        <dbReference type="SAM" id="MobiDB-lite"/>
    </source>
</evidence>
<accession>A0A939G985</accession>
<dbReference type="SUPFAM" id="SSF52129">
    <property type="entry name" value="Caspase-like"/>
    <property type="match status" value="1"/>
</dbReference>
<feature type="domain" description="SGNH hydrolase-type esterase" evidence="4">
    <location>
        <begin position="787"/>
        <end position="999"/>
    </location>
</feature>
<dbReference type="EMBL" id="JAFMYU010000012">
    <property type="protein sequence ID" value="MBO0932406.1"/>
    <property type="molecule type" value="Genomic_DNA"/>
</dbReference>
<sequence>MTATTTPASIINTPKLYALLVGVGAYTRVRPLRGPVADVQAMTSYLQKQTDFDLKLLALTDQQATKTAVIAGFQNHLAQAGPADTVLFYFSGHGAQEAADTTVWADEADGQLESLVCYDGGTVNPWEFLLADKELRYLLSLVCATGAHVVVMADCCHAGDNTRAVDLLALTQPDQDIRERRLVDPAPQRPYEGFIFHDIIPASQIQAQGLAVAMPPGNHIQLAACESEELAEEFNGEGIFTKNLLAVLNAAHGQVSYRDLHSRVRQYMRFGYEQRPRVYVPDGQDDTVLMRGFLNASIDANNLTVSAAFNAQKGWLLDVGAIHGMASHPADAPVLLYDAAKKTTYPVSTGQVGADYTVLNIPADVVANLNPALVYRATVAGLIYQPIRVHLVNHGGPAADQTDLLQRLISRPGTGQQTGQPETVFIPEDDEIRADYTLHVRNGLLYITHPGTPDPNNENRPLIRPVRADDPQAFDILADYLHHLSQWQYLKNLNNPAVSKPVLTLELTPENAAPRVLTDSHTAPIPVTFSNQTGRWATTLAVKLTNPTNQPVYCTALYLSRDFMAYPGFLPINCRLEPGQTVTLGLADKKAPTGRQTTFRLSLEEVIRQYNWPYATEHIKLLVTTDPLSETTLGFLNLAALPSPPVLTDTLRPTNARGGFSLVAAEAEPLPDWSTQTLTMHLVNPLYNTVRADELSQMLAAPAGIQYEDMLADFALGLYYQPDLTNPMRPGLKLREGIRVIEPAEGQRGFWTNLKLSVVNAVAHRVQNRQYEQSLIRYPDRLRIVAEGDSWFQYPFLLRDILDYLSGVYNLKSVAAAGATLADYLENNEFLETIAQVKPAFFLLSGGGNDLLGEAFAGLIRETPDAVQTGTQRYFTEAFAQTLTAVCERYRRILRLVQLGHPQVRVLVHGYDYVIPSGGDTALPGSSSWMGDTLTERGITDGAEREGIARFIIDSFNAELAKIAAEYPNVTYLDLRGTLRRTDRLADYWYDEIHPNDKGFLSLSTKFIEAISGKKTPLPAVPPPAVTAPESLRAAAGQPPSTSAESAPVTRWPEAFLQTKRGMGDPLADGVITTLLADNQKGEVDQIFQMLVRNRQFPNPAFDVLPDGVKRVVEDYFVQTRHLPPYAEPFKLMTAADVFTQHGPKILLILLCKSLPTCYTCWRGAKVLYRTGRLRVHDGSLYAFSRRLMETAQFVVDMMTVNNFEQDGTAVVATQKVRLMHATIRHFAQERNWDAAALGVPINQEDLVGTLLSFGVVILDGLAQLGITLTPEQRAAYLHLWRVVGHMMGIDDDLLTDDEDECRALMEAILVHQSGPSMEGAELTEACIELMNSKLVIGPLKRLTPSFVRFFVGDAYADMLSVPPAESDNSLIMKAVAWFDNGVRGLNDTNLLMAAMGRAFSSNLIGQILAFTNAAKSEQFYLPSALTDSWEANMPDFRIPPLEHIADVISYLDKVARQFRSQNNPMGYFCAVYKLVTQRVAEGIRLGLFANPADMEQVDVAFSNRYFTAINHFFDGTKATGPWQVTIDAAQTTITTDQHIFAAANAHIAFDLPIVMAEVFAGKDMDAFTTDFDKMNDLFDGMFDQMNDNIGRIYKPFGVAVEHFAYELKAKEKAIMQQSRAVSWQKAKQLQQAQTDADRQQLITTLEAEATEAGKQITEPFALLRIPLELIAKSEFGTVANKVDVMLRTAMLPVVV</sequence>